<dbReference type="PANTHER" id="PTHR38426:SF1">
    <property type="entry name" value="MAINTENANCE OF TELOMERE CAPPING PROTEIN 4"/>
    <property type="match status" value="1"/>
</dbReference>
<keyword evidence="2" id="KW-0812">Transmembrane</keyword>
<dbReference type="AlphaFoldDB" id="A0A1E4T3R3"/>
<feature type="region of interest" description="Disordered" evidence="1">
    <location>
        <begin position="67"/>
        <end position="108"/>
    </location>
</feature>
<feature type="region of interest" description="Disordered" evidence="1">
    <location>
        <begin position="357"/>
        <end position="430"/>
    </location>
</feature>
<evidence type="ECO:0000256" key="2">
    <source>
        <dbReference type="SAM" id="Phobius"/>
    </source>
</evidence>
<sequence length="732" mass="83948">MASSVLNSHLKFKRYEPISNDNATSSHAELMNRRSMSGSKLATRGESSSYKSFQLFQNGLIKSSPSDTIHEITTTPTTTDTNTTVESLDDGDGDKTNNESNDSVPRSPILLDGLLEDTNKLIESRRNLMQELKIDHKLYEETINNICRSIDERGLGSKNREKNSVELNDTESQNALNSSTNDQLILNDKPRKIHISHIAKKRAEKVDSIIENYYSCIEKYQNTVHYDEETDLPKYPNVERVFNPLQIIRNRRVRKKNNEKLPIFPYGRIKLPSRVFSKYKTQHLIWQVNLNEYNNDIYWRENYWHELKNPKGELWFPKLNSSHSHFSKFDKPKAKKRLHEQLFAGFDGEFNEEDDDYDGSGIIVGTSTNNSNEEKRLNSLPRINESSASLARHGHYRQNSLKKPTNPTSRANSISNANANANANGSGTKSPGNLYSLLSNDVDRNDSLTNANNHIIAPQIKIQRIDSPEDQSPVRSNKSLDFNSALLKNNTSFDSFSVAPFPSPDQQLNPSSKHSHNLSSSGLSARRNSNLSAYSRYSDDENSASAAVATSSNTEPDQADELLDQVRTIRSLKSKLFLSESKMNYFEMTMDSTLLQSQENIEQKLNDFRNLQYENDIVSRKLVKKINEIDHKLDKFNGFNNSKSMKIEELLGSTDRTNGEINTSVTLKIRDLHERRDQLVRLDDEWIFNIFYSCLENSIVLLLWVVWIFVEIWRFIKQVLTIVINILKWIFL</sequence>
<evidence type="ECO:0008006" key="5">
    <source>
        <dbReference type="Google" id="ProtNLM"/>
    </source>
</evidence>
<accession>A0A1E4T3R3</accession>
<dbReference type="OrthoDB" id="4064064at2759"/>
<feature type="transmembrane region" description="Helical" evidence="2">
    <location>
        <begin position="686"/>
        <end position="710"/>
    </location>
</feature>
<feature type="compositionally biased region" description="Low complexity" evidence="1">
    <location>
        <begin position="411"/>
        <end position="424"/>
    </location>
</feature>
<reference evidence="4" key="1">
    <citation type="submission" date="2016-04" db="EMBL/GenBank/DDBJ databases">
        <title>Comparative genomics of biotechnologically important yeasts.</title>
        <authorList>
            <consortium name="DOE Joint Genome Institute"/>
            <person name="Riley R."/>
            <person name="Haridas S."/>
            <person name="Wolfe K.H."/>
            <person name="Lopes M.R."/>
            <person name="Hittinger C.T."/>
            <person name="Goker M."/>
            <person name="Salamov A."/>
            <person name="Wisecaver J."/>
            <person name="Long T.M."/>
            <person name="Aerts A.L."/>
            <person name="Barry K."/>
            <person name="Choi C."/>
            <person name="Clum A."/>
            <person name="Coughlan A.Y."/>
            <person name="Deshpande S."/>
            <person name="Douglass A.P."/>
            <person name="Hanson S.J."/>
            <person name="Klenk H.-P."/>
            <person name="Labutti K."/>
            <person name="Lapidus A."/>
            <person name="Lindquist E."/>
            <person name="Lipzen A."/>
            <person name="Meier-Kolthoff J.P."/>
            <person name="Ohm R.A."/>
            <person name="Otillar R.P."/>
            <person name="Pangilinan J."/>
            <person name="Peng Y."/>
            <person name="Rokas A."/>
            <person name="Rosa C.A."/>
            <person name="Scheuner C."/>
            <person name="Sibirny A.A."/>
            <person name="Slot J.C."/>
            <person name="Stielow J.B."/>
            <person name="Sun H."/>
            <person name="Kurtzman C.P."/>
            <person name="Blackwell M."/>
            <person name="Grigoriev I.V."/>
            <person name="Jeffries T.W."/>
        </authorList>
    </citation>
    <scope>NUCLEOTIDE SEQUENCE [LARGE SCALE GENOMIC DNA]</scope>
    <source>
        <strain evidence="4">NRRL YB-2248</strain>
    </source>
</reference>
<dbReference type="STRING" id="983967.A0A1E4T3R3"/>
<dbReference type="InterPro" id="IPR038769">
    <property type="entry name" value="MTC4"/>
</dbReference>
<keyword evidence="4" id="KW-1185">Reference proteome</keyword>
<proteinExistence type="predicted"/>
<evidence type="ECO:0000256" key="1">
    <source>
        <dbReference type="SAM" id="MobiDB-lite"/>
    </source>
</evidence>
<dbReference type="Proteomes" id="UP000094801">
    <property type="component" value="Unassembled WGS sequence"/>
</dbReference>
<name>A0A1E4T3R3_9ASCO</name>
<organism evidence="3 4">
    <name type="scientific">[Candida] arabinofermentans NRRL YB-2248</name>
    <dbReference type="NCBI Taxonomy" id="983967"/>
    <lineage>
        <taxon>Eukaryota</taxon>
        <taxon>Fungi</taxon>
        <taxon>Dikarya</taxon>
        <taxon>Ascomycota</taxon>
        <taxon>Saccharomycotina</taxon>
        <taxon>Pichiomycetes</taxon>
        <taxon>Pichiales</taxon>
        <taxon>Pichiaceae</taxon>
        <taxon>Ogataea</taxon>
        <taxon>Ogataea/Candida clade</taxon>
    </lineage>
</organism>
<evidence type="ECO:0000313" key="4">
    <source>
        <dbReference type="Proteomes" id="UP000094801"/>
    </source>
</evidence>
<keyword evidence="2" id="KW-1133">Transmembrane helix</keyword>
<protein>
    <recommendedName>
        <fullName evidence="5">Maintenance of telomere capping protein 4</fullName>
    </recommendedName>
</protein>
<dbReference type="EMBL" id="KV453850">
    <property type="protein sequence ID" value="ODV86371.1"/>
    <property type="molecule type" value="Genomic_DNA"/>
</dbReference>
<dbReference type="PANTHER" id="PTHR38426">
    <property type="entry name" value="MAINTENANCE OF TELOMERE CAPPING PROTEIN 4"/>
    <property type="match status" value="1"/>
</dbReference>
<gene>
    <name evidence="3" type="ORF">CANARDRAFT_27594</name>
</gene>
<feature type="region of interest" description="Disordered" evidence="1">
    <location>
        <begin position="498"/>
        <end position="527"/>
    </location>
</feature>
<feature type="compositionally biased region" description="Low complexity" evidence="1">
    <location>
        <begin position="73"/>
        <end position="84"/>
    </location>
</feature>
<keyword evidence="2" id="KW-0472">Membrane</keyword>
<feature type="compositionally biased region" description="Polar residues" evidence="1">
    <location>
        <begin position="397"/>
        <end position="410"/>
    </location>
</feature>
<evidence type="ECO:0000313" key="3">
    <source>
        <dbReference type="EMBL" id="ODV86371.1"/>
    </source>
</evidence>